<dbReference type="SUPFAM" id="SSF55729">
    <property type="entry name" value="Acyl-CoA N-acyltransferases (Nat)"/>
    <property type="match status" value="1"/>
</dbReference>
<dbReference type="Pfam" id="PF13302">
    <property type="entry name" value="Acetyltransf_3"/>
    <property type="match status" value="1"/>
</dbReference>
<proteinExistence type="inferred from homology"/>
<comment type="similarity">
    <text evidence="3">Belongs to the acetyltransferase family. RimJ subfamily.</text>
</comment>
<reference evidence="5 6" key="1">
    <citation type="submission" date="2019-01" db="EMBL/GenBank/DDBJ databases">
        <title>Florfenicol resistance in Enterobacteriaceae and whole-genome sequence analysis of florfenicol-resistant Leclercia adecarboxylata strain R25.</title>
        <authorList>
            <person name="Bao Q."/>
            <person name="Ying Y."/>
        </authorList>
    </citation>
    <scope>NUCLEOTIDE SEQUENCE [LARGE SCALE GENOMIC DNA]</scope>
    <source>
        <strain evidence="5 6">R25</strain>
    </source>
</reference>
<organism evidence="5 6">
    <name type="scientific">Leclercia adecarboxylata</name>
    <dbReference type="NCBI Taxonomy" id="83655"/>
    <lineage>
        <taxon>Bacteria</taxon>
        <taxon>Pseudomonadati</taxon>
        <taxon>Pseudomonadota</taxon>
        <taxon>Gammaproteobacteria</taxon>
        <taxon>Enterobacterales</taxon>
        <taxon>Enterobacteriaceae</taxon>
        <taxon>Leclercia</taxon>
    </lineage>
</organism>
<dbReference type="InterPro" id="IPR016181">
    <property type="entry name" value="Acyl_CoA_acyltransferase"/>
</dbReference>
<dbReference type="Proteomes" id="UP000317812">
    <property type="component" value="Chromosome"/>
</dbReference>
<accession>A0AAP9DD03</accession>
<keyword evidence="1" id="KW-0808">Transferase</keyword>
<feature type="domain" description="N-acetyltransferase" evidence="4">
    <location>
        <begin position="23"/>
        <end position="179"/>
    </location>
</feature>
<evidence type="ECO:0000313" key="6">
    <source>
        <dbReference type="Proteomes" id="UP000317812"/>
    </source>
</evidence>
<sequence>MKLFSTARTDVLLLTTDLADNLQLFLLENRAYFAPFEPLRNEDYFTLNSITQRIESAQSDYDARKCLQLVFTLKDEHKIIGSINFTNFIFGVFHACYLGFSLDPAYQGKGLMHEALKASLNYVQANYGFHRIMANHLPDNARSSKTLARLGFVKEGYAHSYLKINGVWQDHVLNSLVLPEVE</sequence>
<protein>
    <submittedName>
        <fullName evidence="5">GNAT family N-acetyltransferase</fullName>
    </submittedName>
</protein>
<gene>
    <name evidence="5" type="ORF">ES815_20440</name>
</gene>
<dbReference type="GO" id="GO:0008999">
    <property type="term" value="F:protein-N-terminal-alanine acetyltransferase activity"/>
    <property type="evidence" value="ECO:0007669"/>
    <property type="project" value="TreeGrafter"/>
</dbReference>
<dbReference type="InterPro" id="IPR051531">
    <property type="entry name" value="N-acetyltransferase"/>
</dbReference>
<keyword evidence="2" id="KW-0012">Acyltransferase</keyword>
<dbReference type="PANTHER" id="PTHR43792">
    <property type="entry name" value="GNAT FAMILY, PUTATIVE (AFU_ORTHOLOGUE AFUA_3G00765)-RELATED-RELATED"/>
    <property type="match status" value="1"/>
</dbReference>
<dbReference type="GO" id="GO:0005737">
    <property type="term" value="C:cytoplasm"/>
    <property type="evidence" value="ECO:0007669"/>
    <property type="project" value="TreeGrafter"/>
</dbReference>
<dbReference type="EMBL" id="CP035382">
    <property type="protein sequence ID" value="QDK20544.1"/>
    <property type="molecule type" value="Genomic_DNA"/>
</dbReference>
<evidence type="ECO:0000313" key="5">
    <source>
        <dbReference type="EMBL" id="QDK20544.1"/>
    </source>
</evidence>
<dbReference type="Gene3D" id="3.40.630.30">
    <property type="match status" value="1"/>
</dbReference>
<dbReference type="PANTHER" id="PTHR43792:SF8">
    <property type="entry name" value="[RIBOSOMAL PROTEIN US5]-ALANINE N-ACETYLTRANSFERASE"/>
    <property type="match status" value="1"/>
</dbReference>
<name>A0AAP9DD03_9ENTR</name>
<dbReference type="RefSeq" id="WP_142489431.1">
    <property type="nucleotide sequence ID" value="NZ_CP035382.1"/>
</dbReference>
<evidence type="ECO:0000256" key="1">
    <source>
        <dbReference type="ARBA" id="ARBA00022679"/>
    </source>
</evidence>
<evidence type="ECO:0000259" key="4">
    <source>
        <dbReference type="PROSITE" id="PS51186"/>
    </source>
</evidence>
<dbReference type="PROSITE" id="PS51186">
    <property type="entry name" value="GNAT"/>
    <property type="match status" value="1"/>
</dbReference>
<evidence type="ECO:0000256" key="2">
    <source>
        <dbReference type="ARBA" id="ARBA00023315"/>
    </source>
</evidence>
<dbReference type="AlphaFoldDB" id="A0AAP9DD03"/>
<evidence type="ECO:0000256" key="3">
    <source>
        <dbReference type="ARBA" id="ARBA00038502"/>
    </source>
</evidence>
<dbReference type="CDD" id="cd04301">
    <property type="entry name" value="NAT_SF"/>
    <property type="match status" value="1"/>
</dbReference>
<dbReference type="InterPro" id="IPR000182">
    <property type="entry name" value="GNAT_dom"/>
</dbReference>